<comment type="caution">
    <text evidence="6">The sequence shown here is derived from an EMBL/GenBank/DDBJ whole genome shotgun (WGS) entry which is preliminary data.</text>
</comment>
<reference evidence="2" key="2">
    <citation type="submission" date="2018-10" db="EMBL/GenBank/DDBJ databases">
        <title>Effector identification in a new, highly contiguous assembly of the strawberry crown rot pathogen Phytophthora cactorum.</title>
        <authorList>
            <person name="Armitage A.D."/>
            <person name="Nellist C.F."/>
            <person name="Bates H."/>
            <person name="Vickerstaff R.J."/>
            <person name="Harrison R.J."/>
        </authorList>
    </citation>
    <scope>NUCLEOTIDE SEQUENCE</scope>
    <source>
        <strain evidence="2">15-7</strain>
        <strain evidence="3">4040</strain>
        <strain evidence="4">P415</strain>
        <strain evidence="5">P421</strain>
    </source>
</reference>
<dbReference type="EMBL" id="RCMG01000523">
    <property type="protein sequence ID" value="KAG2852730.1"/>
    <property type="molecule type" value="Genomic_DNA"/>
</dbReference>
<dbReference type="Proteomes" id="UP000736787">
    <property type="component" value="Unassembled WGS sequence"/>
</dbReference>
<dbReference type="AlphaFoldDB" id="A0A329RM69"/>
<reference evidence="6 7" key="1">
    <citation type="submission" date="2018-01" db="EMBL/GenBank/DDBJ databases">
        <title>Draft genome of the strawberry crown rot pathogen Phytophthora cactorum.</title>
        <authorList>
            <person name="Armitage A.D."/>
            <person name="Lysoe E."/>
            <person name="Nellist C.F."/>
            <person name="Harrison R.J."/>
            <person name="Brurberg M.B."/>
        </authorList>
    </citation>
    <scope>NUCLEOTIDE SEQUENCE [LARGE SCALE GENOMIC DNA]</scope>
    <source>
        <strain evidence="6 7">10300</strain>
    </source>
</reference>
<evidence type="ECO:0000313" key="2">
    <source>
        <dbReference type="EMBL" id="KAG2852730.1"/>
    </source>
</evidence>
<evidence type="ECO:0000313" key="7">
    <source>
        <dbReference type="Proteomes" id="UP000251314"/>
    </source>
</evidence>
<evidence type="ECO:0000256" key="1">
    <source>
        <dbReference type="SAM" id="MobiDB-lite"/>
    </source>
</evidence>
<name>A0A329RM69_9STRA</name>
<dbReference type="Proteomes" id="UP000760860">
    <property type="component" value="Unassembled WGS sequence"/>
</dbReference>
<evidence type="ECO:0000313" key="3">
    <source>
        <dbReference type="EMBL" id="KAG2924133.1"/>
    </source>
</evidence>
<dbReference type="EMBL" id="RCMV01000766">
    <property type="protein sequence ID" value="KAG3213130.1"/>
    <property type="molecule type" value="Genomic_DNA"/>
</dbReference>
<dbReference type="Proteomes" id="UP000697107">
    <property type="component" value="Unassembled WGS sequence"/>
</dbReference>
<accession>A0A329RM69</accession>
<gene>
    <name evidence="6" type="ORF">PC110_g17764</name>
    <name evidence="2" type="ORF">PC113_g14777</name>
    <name evidence="3" type="ORF">PC117_g15462</name>
    <name evidence="4" type="ORF">PC118_g16929</name>
    <name evidence="5" type="ORF">PC129_g15929</name>
</gene>
<dbReference type="EMBL" id="RCML01000732">
    <property type="protein sequence ID" value="KAG2970347.1"/>
    <property type="molecule type" value="Genomic_DNA"/>
</dbReference>
<organism evidence="6 7">
    <name type="scientific">Phytophthora cactorum</name>
    <dbReference type="NCBI Taxonomy" id="29920"/>
    <lineage>
        <taxon>Eukaryota</taxon>
        <taxon>Sar</taxon>
        <taxon>Stramenopiles</taxon>
        <taxon>Oomycota</taxon>
        <taxon>Peronosporomycetes</taxon>
        <taxon>Peronosporales</taxon>
        <taxon>Peronosporaceae</taxon>
        <taxon>Phytophthora</taxon>
    </lineage>
</organism>
<dbReference type="EMBL" id="MJFZ01000708">
    <property type="protein sequence ID" value="RAW25823.1"/>
    <property type="molecule type" value="Genomic_DNA"/>
</dbReference>
<feature type="compositionally biased region" description="Polar residues" evidence="1">
    <location>
        <begin position="77"/>
        <end position="89"/>
    </location>
</feature>
<evidence type="ECO:0000313" key="6">
    <source>
        <dbReference type="EMBL" id="RAW25823.1"/>
    </source>
</evidence>
<dbReference type="VEuPathDB" id="FungiDB:PC110_g17764"/>
<evidence type="ECO:0000313" key="5">
    <source>
        <dbReference type="EMBL" id="KAG3213130.1"/>
    </source>
</evidence>
<dbReference type="Proteomes" id="UP000735874">
    <property type="component" value="Unassembled WGS sequence"/>
</dbReference>
<dbReference type="Proteomes" id="UP000251314">
    <property type="component" value="Unassembled WGS sequence"/>
</dbReference>
<protein>
    <submittedName>
        <fullName evidence="6">Uncharacterized protein</fullName>
    </submittedName>
</protein>
<sequence>MTPVHIRQDAFAIKMAADTNDCEATTVANDIAEEIDQLEELKQRKWVTGKDAVADIKTYELSRGKSATVSKKRGSTFKRSQCSSGEKCT</sequence>
<evidence type="ECO:0000313" key="4">
    <source>
        <dbReference type="EMBL" id="KAG2970347.1"/>
    </source>
</evidence>
<proteinExistence type="predicted"/>
<dbReference type="OrthoDB" id="96381at2759"/>
<keyword evidence="7" id="KW-1185">Reference proteome</keyword>
<feature type="region of interest" description="Disordered" evidence="1">
    <location>
        <begin position="70"/>
        <end position="89"/>
    </location>
</feature>
<dbReference type="EMBL" id="RCMK01000516">
    <property type="protein sequence ID" value="KAG2924133.1"/>
    <property type="molecule type" value="Genomic_DNA"/>
</dbReference>